<name>A0A7W4UEK5_9CELL</name>
<evidence type="ECO:0000259" key="2">
    <source>
        <dbReference type="Pfam" id="PF08327"/>
    </source>
</evidence>
<evidence type="ECO:0000256" key="1">
    <source>
        <dbReference type="ARBA" id="ARBA00006817"/>
    </source>
</evidence>
<dbReference type="InterPro" id="IPR023393">
    <property type="entry name" value="START-like_dom_sf"/>
</dbReference>
<dbReference type="Pfam" id="PF08327">
    <property type="entry name" value="AHSA1"/>
    <property type="match status" value="1"/>
</dbReference>
<proteinExistence type="inferred from homology"/>
<reference evidence="3 4" key="1">
    <citation type="submission" date="2020-08" db="EMBL/GenBank/DDBJ databases">
        <title>The Agave Microbiome: Exploring the role of microbial communities in plant adaptations to desert environments.</title>
        <authorList>
            <person name="Partida-Martinez L.P."/>
        </authorList>
    </citation>
    <scope>NUCLEOTIDE SEQUENCE [LARGE SCALE GENOMIC DNA]</scope>
    <source>
        <strain evidence="3 4">RAS26</strain>
    </source>
</reference>
<evidence type="ECO:0000313" key="4">
    <source>
        <dbReference type="Proteomes" id="UP000518206"/>
    </source>
</evidence>
<sequence>MIDTTQGFTLVRELDATPEEVWACWTEPDEAAHWWHPRGVSTPRESVRIDARVGGSYAYTMVHDETGEEYPTAGVYREVEPFRRLSFTWGNPGDDPDDCPLITVTLEPLDSRTRMTFDLRGHPGLLGEDDIRDGWEEALDVLAEHVTGT</sequence>
<dbReference type="SUPFAM" id="SSF55961">
    <property type="entry name" value="Bet v1-like"/>
    <property type="match status" value="1"/>
</dbReference>
<comment type="caution">
    <text evidence="3">The sequence shown here is derived from an EMBL/GenBank/DDBJ whole genome shotgun (WGS) entry which is preliminary data.</text>
</comment>
<accession>A0A7W4UEK5</accession>
<dbReference type="EMBL" id="JACHVX010000002">
    <property type="protein sequence ID" value="MBB2922739.1"/>
    <property type="molecule type" value="Genomic_DNA"/>
</dbReference>
<dbReference type="Gene3D" id="3.30.530.20">
    <property type="match status" value="1"/>
</dbReference>
<dbReference type="InterPro" id="IPR013538">
    <property type="entry name" value="ASHA1/2-like_C"/>
</dbReference>
<organism evidence="3 4">
    <name type="scientific">Cellulomonas cellasea</name>
    <dbReference type="NCBI Taxonomy" id="43670"/>
    <lineage>
        <taxon>Bacteria</taxon>
        <taxon>Bacillati</taxon>
        <taxon>Actinomycetota</taxon>
        <taxon>Actinomycetes</taxon>
        <taxon>Micrococcales</taxon>
        <taxon>Cellulomonadaceae</taxon>
        <taxon>Cellulomonas</taxon>
    </lineage>
</organism>
<feature type="domain" description="Activator of Hsp90 ATPase homologue 1/2-like C-terminal" evidence="2">
    <location>
        <begin position="15"/>
        <end position="146"/>
    </location>
</feature>
<dbReference type="RefSeq" id="WP_183295603.1">
    <property type="nucleotide sequence ID" value="NZ_JACHVX010000002.1"/>
</dbReference>
<evidence type="ECO:0000313" key="3">
    <source>
        <dbReference type="EMBL" id="MBB2922739.1"/>
    </source>
</evidence>
<gene>
    <name evidence="3" type="ORF">FHR80_001651</name>
</gene>
<dbReference type="Proteomes" id="UP000518206">
    <property type="component" value="Unassembled WGS sequence"/>
</dbReference>
<protein>
    <submittedName>
        <fullName evidence="3">Uncharacterized protein YndB with AHSA1/START domain</fullName>
    </submittedName>
</protein>
<reference evidence="3 4" key="2">
    <citation type="submission" date="2020-08" db="EMBL/GenBank/DDBJ databases">
        <authorList>
            <person name="Partida-Martinez L."/>
            <person name="Huntemann M."/>
            <person name="Clum A."/>
            <person name="Wang J."/>
            <person name="Palaniappan K."/>
            <person name="Ritter S."/>
            <person name="Chen I.-M."/>
            <person name="Stamatis D."/>
            <person name="Reddy T."/>
            <person name="O'Malley R."/>
            <person name="Daum C."/>
            <person name="Shapiro N."/>
            <person name="Ivanova N."/>
            <person name="Kyrpides N."/>
            <person name="Woyke T."/>
        </authorList>
    </citation>
    <scope>NUCLEOTIDE SEQUENCE [LARGE SCALE GENOMIC DNA]</scope>
    <source>
        <strain evidence="3 4">RAS26</strain>
    </source>
</reference>
<comment type="similarity">
    <text evidence="1">Belongs to the AHA1 family.</text>
</comment>
<dbReference type="AlphaFoldDB" id="A0A7W4UEK5"/>
<dbReference type="CDD" id="cd07814">
    <property type="entry name" value="SRPBCC_CalC_Aha1-like"/>
    <property type="match status" value="1"/>
</dbReference>